<dbReference type="RefSeq" id="WP_211855257.1">
    <property type="nucleotide sequence ID" value="NZ_JAAGBB010000035.1"/>
</dbReference>
<protein>
    <submittedName>
        <fullName evidence="2">Uncharacterized protein</fullName>
    </submittedName>
</protein>
<gene>
    <name evidence="2" type="ORF">GXW71_24195</name>
</gene>
<feature type="transmembrane region" description="Helical" evidence="1">
    <location>
        <begin position="75"/>
        <end position="92"/>
    </location>
</feature>
<organism evidence="2 3">
    <name type="scientific">Plastoroseomonas hellenica</name>
    <dbReference type="NCBI Taxonomy" id="2687306"/>
    <lineage>
        <taxon>Bacteria</taxon>
        <taxon>Pseudomonadati</taxon>
        <taxon>Pseudomonadota</taxon>
        <taxon>Alphaproteobacteria</taxon>
        <taxon>Acetobacterales</taxon>
        <taxon>Acetobacteraceae</taxon>
        <taxon>Plastoroseomonas</taxon>
    </lineage>
</organism>
<dbReference type="Proteomes" id="UP001196870">
    <property type="component" value="Unassembled WGS sequence"/>
</dbReference>
<feature type="transmembrane region" description="Helical" evidence="1">
    <location>
        <begin position="12"/>
        <end position="35"/>
    </location>
</feature>
<evidence type="ECO:0000313" key="2">
    <source>
        <dbReference type="EMBL" id="MBR0667479.1"/>
    </source>
</evidence>
<sequence>MAPKSPSWVGLFARGLVLTIGAAAAGTAAMLPFAAMLLRPMAKYMGVYLTLGPIIGLFFAAPITLVLLPILRRRGAPLLLPAAVASALWMIAAPRLTGVIGLTAAPRINPDLVVILVGTGAGLASAWLFAAWTRPAEAMHPRP</sequence>
<keyword evidence="3" id="KW-1185">Reference proteome</keyword>
<comment type="caution">
    <text evidence="2">The sequence shown here is derived from an EMBL/GenBank/DDBJ whole genome shotgun (WGS) entry which is preliminary data.</text>
</comment>
<keyword evidence="1" id="KW-0472">Membrane</keyword>
<keyword evidence="1" id="KW-0812">Transmembrane</keyword>
<keyword evidence="1" id="KW-1133">Transmembrane helix</keyword>
<evidence type="ECO:0000256" key="1">
    <source>
        <dbReference type="SAM" id="Phobius"/>
    </source>
</evidence>
<reference evidence="3" key="1">
    <citation type="journal article" date="2021" name="Syst. Appl. Microbiol.">
        <title>Roseomonas hellenica sp. nov., isolated from roots of wild-growing Alkanna tinctoria.</title>
        <authorList>
            <person name="Rat A."/>
            <person name="Naranjo H.D."/>
            <person name="Lebbe L."/>
            <person name="Cnockaert M."/>
            <person name="Krigas N."/>
            <person name="Grigoriadou K."/>
            <person name="Maloupa E."/>
            <person name="Willems A."/>
        </authorList>
    </citation>
    <scope>NUCLEOTIDE SEQUENCE [LARGE SCALE GENOMIC DNA]</scope>
    <source>
        <strain evidence="3">LMG 31523</strain>
    </source>
</reference>
<name>A0ABS5F4N0_9PROT</name>
<accession>A0ABS5F4N0</accession>
<dbReference type="EMBL" id="JAAGBB010000035">
    <property type="protein sequence ID" value="MBR0667479.1"/>
    <property type="molecule type" value="Genomic_DNA"/>
</dbReference>
<evidence type="ECO:0000313" key="3">
    <source>
        <dbReference type="Proteomes" id="UP001196870"/>
    </source>
</evidence>
<feature type="transmembrane region" description="Helical" evidence="1">
    <location>
        <begin position="47"/>
        <end position="68"/>
    </location>
</feature>
<proteinExistence type="predicted"/>
<feature type="transmembrane region" description="Helical" evidence="1">
    <location>
        <begin position="112"/>
        <end position="132"/>
    </location>
</feature>